<sequence>MKKLKEIFDNYKSISKVIEKPYEVGIERLEIGDIFVVYAEDLVYGVVIEELDGVYNAIFLTSELILGGPGYKVKVNHLVSALKVTPINFYVIPELVKYCEVIGKVQDLETLKENFRKLTEREYKGVWKSFYEWETKRIGIFYDAFLEYISTQEETKKALDKDELDKDEIIIDLRKFFDVDEIKKRITEVAAAASNILSKEDYILQSENGVLSLFFSDEFVGKNVEVKLFNKIIFSGPAPNVLKIDLHTDAPVSIISEKLEVVLTE</sequence>
<dbReference type="AlphaFoldDB" id="A7HMW3"/>
<name>A7HMW3_FERNB</name>
<dbReference type="Proteomes" id="UP000002415">
    <property type="component" value="Chromosome"/>
</dbReference>
<dbReference type="HOGENOM" id="CLU_986079_0_0_0"/>
<organism evidence="1 2">
    <name type="scientific">Fervidobacterium nodosum (strain ATCC 35602 / DSM 5306 / Rt17-B1)</name>
    <dbReference type="NCBI Taxonomy" id="381764"/>
    <lineage>
        <taxon>Bacteria</taxon>
        <taxon>Thermotogati</taxon>
        <taxon>Thermotogota</taxon>
        <taxon>Thermotogae</taxon>
        <taxon>Thermotogales</taxon>
        <taxon>Fervidobacteriaceae</taxon>
        <taxon>Fervidobacterium</taxon>
    </lineage>
</organism>
<evidence type="ECO:0000313" key="1">
    <source>
        <dbReference type="EMBL" id="ABS61246.1"/>
    </source>
</evidence>
<proteinExistence type="predicted"/>
<protein>
    <submittedName>
        <fullName evidence="1">Uncharacterized protein</fullName>
    </submittedName>
</protein>
<evidence type="ECO:0000313" key="2">
    <source>
        <dbReference type="Proteomes" id="UP000002415"/>
    </source>
</evidence>
<gene>
    <name evidence="1" type="ordered locus">Fnod_1400</name>
</gene>
<reference evidence="1 2" key="1">
    <citation type="submission" date="2007-07" db="EMBL/GenBank/DDBJ databases">
        <title>Complete sequence of Fervidobacterium nodosum Rt17-B1.</title>
        <authorList>
            <consortium name="US DOE Joint Genome Institute"/>
            <person name="Copeland A."/>
            <person name="Lucas S."/>
            <person name="Lapidus A."/>
            <person name="Barry K."/>
            <person name="Glavina del Rio T."/>
            <person name="Dalin E."/>
            <person name="Tice H."/>
            <person name="Pitluck S."/>
            <person name="Saunders E."/>
            <person name="Brettin T."/>
            <person name="Bruce D."/>
            <person name="Detter J.C."/>
            <person name="Han C."/>
            <person name="Schmutz J."/>
            <person name="Larimer F."/>
            <person name="Land M."/>
            <person name="Hauser L."/>
            <person name="Kyrpides N."/>
            <person name="Mikhailova N."/>
            <person name="Nelson K."/>
            <person name="Gogarten J.P."/>
            <person name="Noll K."/>
            <person name="Richardson P."/>
        </authorList>
    </citation>
    <scope>NUCLEOTIDE SEQUENCE [LARGE SCALE GENOMIC DNA]</scope>
    <source>
        <strain evidence="2">ATCC 35602 / DSM 5306 / Rt17-B1</strain>
    </source>
</reference>
<dbReference type="EMBL" id="CP000771">
    <property type="protein sequence ID" value="ABS61246.1"/>
    <property type="molecule type" value="Genomic_DNA"/>
</dbReference>
<keyword evidence="2" id="KW-1185">Reference proteome</keyword>
<reference evidence="1 2" key="2">
    <citation type="journal article" date="2009" name="Proc. Natl. Acad. Sci. U.S.A.">
        <title>On the chimeric nature, thermophilic origin, and phylogenetic placement of the Thermotogales.</title>
        <authorList>
            <person name="Zhaxybayeva O."/>
            <person name="Swithers K.S."/>
            <person name="Lapierre P."/>
            <person name="Fournier G.P."/>
            <person name="Bickhart D.M."/>
            <person name="DeBoy R.T."/>
            <person name="Nelson K.E."/>
            <person name="Nesbo C.L."/>
            <person name="Doolittle W.F."/>
            <person name="Gogarten J.P."/>
            <person name="Noll K.M."/>
        </authorList>
    </citation>
    <scope>NUCLEOTIDE SEQUENCE [LARGE SCALE GENOMIC DNA]</scope>
    <source>
        <strain evidence="2">ATCC 35602 / DSM 5306 / Rt17-B1</strain>
    </source>
</reference>
<dbReference type="RefSeq" id="WP_011994553.1">
    <property type="nucleotide sequence ID" value="NC_009718.1"/>
</dbReference>
<dbReference type="KEGG" id="fno:Fnod_1400"/>
<dbReference type="STRING" id="381764.Fnod_1400"/>
<dbReference type="OrthoDB" id="42877at2"/>
<accession>A7HMW3</accession>